<protein>
    <submittedName>
        <fullName evidence="2">Glycosyltransferase family 2 protein</fullName>
    </submittedName>
</protein>
<dbReference type="PANTHER" id="PTHR22916">
    <property type="entry name" value="GLYCOSYLTRANSFERASE"/>
    <property type="match status" value="1"/>
</dbReference>
<dbReference type="Pfam" id="PF00535">
    <property type="entry name" value="Glycos_transf_2"/>
    <property type="match status" value="1"/>
</dbReference>
<dbReference type="Gene3D" id="3.90.550.10">
    <property type="entry name" value="Spore Coat Polysaccharide Biosynthesis Protein SpsA, Chain A"/>
    <property type="match status" value="1"/>
</dbReference>
<gene>
    <name evidence="2" type="ORF">EZJ43_14460</name>
</gene>
<dbReference type="OrthoDB" id="597270at2"/>
<organism evidence="2 3">
    <name type="scientific">Pedobacter changchengzhani</name>
    <dbReference type="NCBI Taxonomy" id="2529274"/>
    <lineage>
        <taxon>Bacteria</taxon>
        <taxon>Pseudomonadati</taxon>
        <taxon>Bacteroidota</taxon>
        <taxon>Sphingobacteriia</taxon>
        <taxon>Sphingobacteriales</taxon>
        <taxon>Sphingobacteriaceae</taxon>
        <taxon>Pedobacter</taxon>
    </lineage>
</organism>
<evidence type="ECO:0000313" key="3">
    <source>
        <dbReference type="Proteomes" id="UP000295668"/>
    </source>
</evidence>
<dbReference type="InterPro" id="IPR029044">
    <property type="entry name" value="Nucleotide-diphossugar_trans"/>
</dbReference>
<evidence type="ECO:0000313" key="2">
    <source>
        <dbReference type="EMBL" id="TDG35294.1"/>
    </source>
</evidence>
<evidence type="ECO:0000259" key="1">
    <source>
        <dbReference type="Pfam" id="PF00535"/>
    </source>
</evidence>
<dbReference type="InterPro" id="IPR001173">
    <property type="entry name" value="Glyco_trans_2-like"/>
</dbReference>
<dbReference type="AlphaFoldDB" id="A0A4R5MIC1"/>
<dbReference type="PANTHER" id="PTHR22916:SF3">
    <property type="entry name" value="UDP-GLCNAC:BETAGAL BETA-1,3-N-ACETYLGLUCOSAMINYLTRANSFERASE-LIKE PROTEIN 1"/>
    <property type="match status" value="1"/>
</dbReference>
<keyword evidence="3" id="KW-1185">Reference proteome</keyword>
<dbReference type="RefSeq" id="WP_133263425.1">
    <property type="nucleotide sequence ID" value="NZ_SJCY01000011.1"/>
</dbReference>
<dbReference type="EMBL" id="SJCY01000011">
    <property type="protein sequence ID" value="TDG35294.1"/>
    <property type="molecule type" value="Genomic_DNA"/>
</dbReference>
<proteinExistence type="predicted"/>
<sequence length="325" mass="36526">MTLPLISVIIPLYNSEKHIAETLNSIYNQTYTNIEVIVIDDGSTDNSYEVANKLKKENTIIVRQNNKGASAARNAGSKIAKGKYIQFLDADDLISDDKIASQALILEERLEFISICSTVYFKDGEEINLKYPEKTWMSNFTGSKHEFIRNLYGGDLVGANLGGMVAVHSWLSPKIVLDKAGQWNEALSMDDDGEYFCRVLLASEGICFSVNGINYYRKHNSNTNLSAQLTLKGFTSMFNASLLKYSHLKDELSKDLLDKIFSIEFQQITVATYPRFNGISAQALKKTKEFGLKKIAYSAGPISTILSKIFGWKLIKYINYLRFGH</sequence>
<keyword evidence="2" id="KW-0808">Transferase</keyword>
<accession>A0A4R5MIC1</accession>
<feature type="domain" description="Glycosyltransferase 2-like" evidence="1">
    <location>
        <begin position="7"/>
        <end position="159"/>
    </location>
</feature>
<reference evidence="2 3" key="1">
    <citation type="submission" date="2019-02" db="EMBL/GenBank/DDBJ databases">
        <title>Pedobacter sp. nov., a novel speices isolated from soil of pinguins habitat in Antarcitica.</title>
        <authorList>
            <person name="He R.-H."/>
        </authorList>
    </citation>
    <scope>NUCLEOTIDE SEQUENCE [LARGE SCALE GENOMIC DNA]</scope>
    <source>
        <strain evidence="2 3">E01020</strain>
    </source>
</reference>
<dbReference type="CDD" id="cd00761">
    <property type="entry name" value="Glyco_tranf_GTA_type"/>
    <property type="match status" value="1"/>
</dbReference>
<dbReference type="SUPFAM" id="SSF53448">
    <property type="entry name" value="Nucleotide-diphospho-sugar transferases"/>
    <property type="match status" value="1"/>
</dbReference>
<name>A0A4R5MIC1_9SPHI</name>
<comment type="caution">
    <text evidence="2">The sequence shown here is derived from an EMBL/GenBank/DDBJ whole genome shotgun (WGS) entry which is preliminary data.</text>
</comment>
<dbReference type="GO" id="GO:0016758">
    <property type="term" value="F:hexosyltransferase activity"/>
    <property type="evidence" value="ECO:0007669"/>
    <property type="project" value="UniProtKB-ARBA"/>
</dbReference>
<dbReference type="Proteomes" id="UP000295668">
    <property type="component" value="Unassembled WGS sequence"/>
</dbReference>